<evidence type="ECO:0000313" key="5">
    <source>
        <dbReference type="Proteomes" id="UP001595548"/>
    </source>
</evidence>
<dbReference type="InterPro" id="IPR001613">
    <property type="entry name" value="Flavin_amine_oxidase"/>
</dbReference>
<evidence type="ECO:0000313" key="4">
    <source>
        <dbReference type="EMBL" id="MFC3154033.1"/>
    </source>
</evidence>
<keyword evidence="2" id="KW-0560">Oxidoreductase</keyword>
<accession>A0ABV7HMU7</accession>
<organism evidence="4 5">
    <name type="scientific">Gilvimarinus japonicus</name>
    <dbReference type="NCBI Taxonomy" id="1796469"/>
    <lineage>
        <taxon>Bacteria</taxon>
        <taxon>Pseudomonadati</taxon>
        <taxon>Pseudomonadota</taxon>
        <taxon>Gammaproteobacteria</taxon>
        <taxon>Cellvibrionales</taxon>
        <taxon>Cellvibrionaceae</taxon>
        <taxon>Gilvimarinus</taxon>
    </lineage>
</organism>
<dbReference type="Gene3D" id="1.10.405.20">
    <property type="match status" value="1"/>
</dbReference>
<dbReference type="PANTHER" id="PTHR42923">
    <property type="entry name" value="PROTOPORPHYRINOGEN OXIDASE"/>
    <property type="match status" value="1"/>
</dbReference>
<comment type="caution">
    <text evidence="4">The sequence shown here is derived from an EMBL/GenBank/DDBJ whole genome shotgun (WGS) entry which is preliminary data.</text>
</comment>
<evidence type="ECO:0000259" key="3">
    <source>
        <dbReference type="Pfam" id="PF01593"/>
    </source>
</evidence>
<dbReference type="Proteomes" id="UP001595548">
    <property type="component" value="Unassembled WGS sequence"/>
</dbReference>
<protein>
    <submittedName>
        <fullName evidence="4">NAD(P)/FAD-dependent oxidoreductase</fullName>
    </submittedName>
</protein>
<dbReference type="Gene3D" id="3.50.50.60">
    <property type="entry name" value="FAD/NAD(P)-binding domain"/>
    <property type="match status" value="1"/>
</dbReference>
<name>A0ABV7HMU7_9GAMM</name>
<dbReference type="EMBL" id="JBHRTL010000003">
    <property type="protein sequence ID" value="MFC3154033.1"/>
    <property type="molecule type" value="Genomic_DNA"/>
</dbReference>
<comment type="cofactor">
    <cofactor evidence="1">
        <name>FAD</name>
        <dbReference type="ChEBI" id="CHEBI:57692"/>
    </cofactor>
</comment>
<dbReference type="InterPro" id="IPR050464">
    <property type="entry name" value="Zeta_carotene_desat/Oxidored"/>
</dbReference>
<dbReference type="PRINTS" id="PR00757">
    <property type="entry name" value="AMINEOXDASEF"/>
</dbReference>
<feature type="domain" description="Amine oxidase" evidence="3">
    <location>
        <begin position="10"/>
        <end position="305"/>
    </location>
</feature>
<dbReference type="RefSeq" id="WP_339617450.1">
    <property type="nucleotide sequence ID" value="NZ_AP031500.1"/>
</dbReference>
<dbReference type="Gene3D" id="3.30.70.1990">
    <property type="match status" value="1"/>
</dbReference>
<dbReference type="InterPro" id="IPR002937">
    <property type="entry name" value="Amino_oxidase"/>
</dbReference>
<dbReference type="PANTHER" id="PTHR42923:SF17">
    <property type="entry name" value="AMINE OXIDASE DOMAIN-CONTAINING PROTEIN"/>
    <property type="match status" value="1"/>
</dbReference>
<dbReference type="SUPFAM" id="SSF51905">
    <property type="entry name" value="FAD/NAD(P)-binding domain"/>
    <property type="match status" value="1"/>
</dbReference>
<keyword evidence="5" id="KW-1185">Reference proteome</keyword>
<dbReference type="InterPro" id="IPR036188">
    <property type="entry name" value="FAD/NAD-bd_sf"/>
</dbReference>
<reference evidence="5" key="1">
    <citation type="journal article" date="2019" name="Int. J. Syst. Evol. Microbiol.">
        <title>The Global Catalogue of Microorganisms (GCM) 10K type strain sequencing project: providing services to taxonomists for standard genome sequencing and annotation.</title>
        <authorList>
            <consortium name="The Broad Institute Genomics Platform"/>
            <consortium name="The Broad Institute Genome Sequencing Center for Infectious Disease"/>
            <person name="Wu L."/>
            <person name="Ma J."/>
        </authorList>
    </citation>
    <scope>NUCLEOTIDE SEQUENCE [LARGE SCALE GENOMIC DNA]</scope>
    <source>
        <strain evidence="5">KCTC 52141</strain>
    </source>
</reference>
<sequence length="432" mass="48799">MKIAIIGAGISGLSAAYYLKDEHELHILERDSRVGGHTATVKVEVNGKPYAIDTGFIVYNDWTYPNFIALMDALGVATQPTEMSFSVSCDTTGVEYGGNNLNTLFAQRRNLLRPSFLAMVRDILRFNKEAIAELESERLDPDITLGHYLQERGYSQSFINHYLIPMGCAIWSASTQTMLEFPLLFFVRFFKNHGLLSVNNRPQWRVISGGSSNYLPALTQAIKNSGATITTGVEIAQVTRRQDKVIIEHTNGQRDEYDQVIFACHSDQAHALLGDSSPDENSILGAIDYQSNEVVLHTDTRLLPKRTLAWSSWNYRLRQHEQQRAVLTYNMNILQSITSDTTFCVTLNDTQAIDPDRILQRFNYAHPVFTRQVIEAQQRWRVINGVNRTWFCGAYWGNGFHEDGVVSAKHVSDAISARSNDPAVNIETDRRE</sequence>
<proteinExistence type="predicted"/>
<gene>
    <name evidence="4" type="ORF">ACFOEB_02380</name>
</gene>
<evidence type="ECO:0000256" key="2">
    <source>
        <dbReference type="ARBA" id="ARBA00023002"/>
    </source>
</evidence>
<dbReference type="Pfam" id="PF01593">
    <property type="entry name" value="Amino_oxidase"/>
    <property type="match status" value="1"/>
</dbReference>
<evidence type="ECO:0000256" key="1">
    <source>
        <dbReference type="ARBA" id="ARBA00001974"/>
    </source>
</evidence>